<sequence length="99" mass="11160">MAMYRPIKGQEEEDDGNRNRSVKSNDGDGAGGARTVVDENKSFILPTHSKQQRLKQQHQQQRLVSLDVFRGLTVALLHQAFILFCSVLVLFSLCFVGRL</sequence>
<reference evidence="3" key="1">
    <citation type="submission" date="2022-11" db="EMBL/GenBank/DDBJ databases">
        <authorList>
            <person name="Hyden B.L."/>
            <person name="Feng K."/>
            <person name="Yates T."/>
            <person name="Jawdy S."/>
            <person name="Smart L.B."/>
            <person name="Muchero W."/>
        </authorList>
    </citation>
    <scope>NUCLEOTIDE SEQUENCE</scope>
    <source>
        <tissue evidence="3">Shoot tip</tissue>
    </source>
</reference>
<gene>
    <name evidence="3" type="ORF">OIU79_010020</name>
</gene>
<reference evidence="3" key="2">
    <citation type="journal article" date="2023" name="Int. J. Mol. Sci.">
        <title>De Novo Assembly and Annotation of 11 Diverse Shrub Willow (Salix) Genomes Reveals Novel Gene Organization in Sex-Linked Regions.</title>
        <authorList>
            <person name="Hyden B."/>
            <person name="Feng K."/>
            <person name="Yates T.B."/>
            <person name="Jawdy S."/>
            <person name="Cereghino C."/>
            <person name="Smart L.B."/>
            <person name="Muchero W."/>
        </authorList>
    </citation>
    <scope>NUCLEOTIDE SEQUENCE</scope>
    <source>
        <tissue evidence="3">Shoot tip</tissue>
    </source>
</reference>
<keyword evidence="4" id="KW-1185">Reference proteome</keyword>
<protein>
    <recommendedName>
        <fullName evidence="5">Transmembrane protein</fullName>
    </recommendedName>
</protein>
<evidence type="ECO:0000313" key="3">
    <source>
        <dbReference type="EMBL" id="KAJ6705229.1"/>
    </source>
</evidence>
<name>A0A9Q0T8G9_SALPP</name>
<proteinExistence type="predicted"/>
<evidence type="ECO:0000256" key="1">
    <source>
        <dbReference type="SAM" id="MobiDB-lite"/>
    </source>
</evidence>
<comment type="caution">
    <text evidence="3">The sequence shown here is derived from an EMBL/GenBank/DDBJ whole genome shotgun (WGS) entry which is preliminary data.</text>
</comment>
<evidence type="ECO:0008006" key="5">
    <source>
        <dbReference type="Google" id="ProtNLM"/>
    </source>
</evidence>
<evidence type="ECO:0000313" key="4">
    <source>
        <dbReference type="Proteomes" id="UP001151532"/>
    </source>
</evidence>
<dbReference type="EMBL" id="JAPFFK010000016">
    <property type="protein sequence ID" value="KAJ6705229.1"/>
    <property type="molecule type" value="Genomic_DNA"/>
</dbReference>
<feature type="region of interest" description="Disordered" evidence="1">
    <location>
        <begin position="1"/>
        <end position="36"/>
    </location>
</feature>
<dbReference type="Proteomes" id="UP001151532">
    <property type="component" value="Chromosome 3"/>
</dbReference>
<evidence type="ECO:0000256" key="2">
    <source>
        <dbReference type="SAM" id="Phobius"/>
    </source>
</evidence>
<feature type="transmembrane region" description="Helical" evidence="2">
    <location>
        <begin position="76"/>
        <end position="96"/>
    </location>
</feature>
<dbReference type="AlphaFoldDB" id="A0A9Q0T8G9"/>
<keyword evidence="2" id="KW-0472">Membrane</keyword>
<keyword evidence="2" id="KW-0812">Transmembrane</keyword>
<keyword evidence="2" id="KW-1133">Transmembrane helix</keyword>
<organism evidence="3 4">
    <name type="scientific">Salix purpurea</name>
    <name type="common">Purple osier willow</name>
    <dbReference type="NCBI Taxonomy" id="77065"/>
    <lineage>
        <taxon>Eukaryota</taxon>
        <taxon>Viridiplantae</taxon>
        <taxon>Streptophyta</taxon>
        <taxon>Embryophyta</taxon>
        <taxon>Tracheophyta</taxon>
        <taxon>Spermatophyta</taxon>
        <taxon>Magnoliopsida</taxon>
        <taxon>eudicotyledons</taxon>
        <taxon>Gunneridae</taxon>
        <taxon>Pentapetalae</taxon>
        <taxon>rosids</taxon>
        <taxon>fabids</taxon>
        <taxon>Malpighiales</taxon>
        <taxon>Salicaceae</taxon>
        <taxon>Saliceae</taxon>
        <taxon>Salix</taxon>
    </lineage>
</organism>
<dbReference type="OrthoDB" id="10307667at2759"/>
<accession>A0A9Q0T8G9</accession>